<sequence>MKSAGSATMSDTTAAASAAAVAAAAAAHHYQSGRYHQSLAELQRCHQLWEDERRELTLSVPPPSNSNSSPSPSVAVDGNGIDNEDAIIIAADIDDRLHTHRPRHRPNKRVELMALPLLARHADVAMVHFRRALQSSAEITAATSESSYPSAVGDLLPKKASVLSSNYCAMISSNMSSSSPSNPLVLWEEALSTNRIYRNSLLGAAASLIQSCGEEFSLSGGEALEERAAERVHNHAAIGQKHKRQRSSDHNIIQSLHHKSIRKAMKDTSLAMLMAAVAASHLHMYRHDGRSCNGRSCSTSGHRRNNNVADRVPIHDGGKKEDAWSVLVDAATKAAELMRIRKQWTDGNSTNTVNEDSVGAEKTKKEHNKLSSLEESLLILNKTLCINDDNDDEDQFTNGNATKTAVNDNDEIERGNLAMHTFRLALSVAALATGRLILPKLAISSRVEEAVMANNQGRASKRKRCVEQEEEINDKHNSSRLKVTEDEDGSMNFRYLHSSPMLHSRCKLVDALSFHLAAVRHPQRRKGLVELREVCFHEAIDWEKRAGSLYDVDVDDTDGIRAGYAWKIMNCVHGLEVASLSSNSHLRDENMMNDHKLQREDRERRRRVIASLELLASSSSRFANDWLGCVYATEEGEHIRALNKFQTSLDIGGRWSDRPDADEETDESRGFAERRTTVNLALCFLAMGEANAPLELLLHLWMTLSESSSGSSALNSVATPRPMSLLISTTGYEFECTDRNTCLRSDEFTRLHILWKLFQASSIAQDWSTCLNATEEIFLHGKDCCDQNDASRCELARAFGMLQCRRTSAAQDITHSLLQRLSFCGEERQRPADLLSASLVLSVAALYHADALLLNEQHSNYHDEGNTPSHCTQRSVAALDAGLRALIDNGGAFDAPSNAPLPELQVTAYNDHALSLLMSGDSVGALRYFREAAKLSLVGCRTQTLDAQSCWLLIPTYFNLSLLLMRDGHLEESAKSWLQLRGHYGEWQNALRGDDSALRVLNEFHATAIKRHALLVAKRSLQGDAMLWDQENILEWVPPAAVQRDELMEYPIRVGGVDALQTTALDALLLKYACSTAERKSSSTFRRRAGRLDSHR</sequence>
<dbReference type="AlphaFoldDB" id="A0ABD3M6T1"/>
<proteinExistence type="predicted"/>
<dbReference type="Proteomes" id="UP001530293">
    <property type="component" value="Unassembled WGS sequence"/>
</dbReference>
<evidence type="ECO:0000313" key="2">
    <source>
        <dbReference type="EMBL" id="KAL3759694.1"/>
    </source>
</evidence>
<protein>
    <submittedName>
        <fullName evidence="2">Uncharacterized protein</fullName>
    </submittedName>
</protein>
<evidence type="ECO:0000256" key="1">
    <source>
        <dbReference type="SAM" id="MobiDB-lite"/>
    </source>
</evidence>
<feature type="region of interest" description="Disordered" evidence="1">
    <location>
        <begin position="347"/>
        <end position="367"/>
    </location>
</feature>
<dbReference type="EMBL" id="JALLBG020000198">
    <property type="protein sequence ID" value="KAL3759694.1"/>
    <property type="molecule type" value="Genomic_DNA"/>
</dbReference>
<feature type="region of interest" description="Disordered" evidence="1">
    <location>
        <begin position="296"/>
        <end position="316"/>
    </location>
</feature>
<feature type="compositionally biased region" description="Low complexity" evidence="1">
    <location>
        <begin position="65"/>
        <end position="77"/>
    </location>
</feature>
<accession>A0ABD3M6T1</accession>
<organism evidence="2 3">
    <name type="scientific">Discostella pseudostelligera</name>
    <dbReference type="NCBI Taxonomy" id="259834"/>
    <lineage>
        <taxon>Eukaryota</taxon>
        <taxon>Sar</taxon>
        <taxon>Stramenopiles</taxon>
        <taxon>Ochrophyta</taxon>
        <taxon>Bacillariophyta</taxon>
        <taxon>Coscinodiscophyceae</taxon>
        <taxon>Thalassiosirophycidae</taxon>
        <taxon>Stephanodiscales</taxon>
        <taxon>Stephanodiscaceae</taxon>
        <taxon>Discostella</taxon>
    </lineage>
</organism>
<name>A0ABD3M6T1_9STRA</name>
<reference evidence="2 3" key="1">
    <citation type="submission" date="2024-10" db="EMBL/GenBank/DDBJ databases">
        <title>Updated reference genomes for cyclostephanoid diatoms.</title>
        <authorList>
            <person name="Roberts W.R."/>
            <person name="Alverson A.J."/>
        </authorList>
    </citation>
    <scope>NUCLEOTIDE SEQUENCE [LARGE SCALE GENOMIC DNA]</scope>
    <source>
        <strain evidence="2 3">AJA232-27</strain>
    </source>
</reference>
<keyword evidence="3" id="KW-1185">Reference proteome</keyword>
<feature type="region of interest" description="Disordered" evidence="1">
    <location>
        <begin position="57"/>
        <end position="77"/>
    </location>
</feature>
<gene>
    <name evidence="2" type="ORF">ACHAWU_010263</name>
</gene>
<evidence type="ECO:0000313" key="3">
    <source>
        <dbReference type="Proteomes" id="UP001530293"/>
    </source>
</evidence>
<comment type="caution">
    <text evidence="2">The sequence shown here is derived from an EMBL/GenBank/DDBJ whole genome shotgun (WGS) entry which is preliminary data.</text>
</comment>